<accession>A0A0E9RDB5</accession>
<evidence type="ECO:0000313" key="1">
    <source>
        <dbReference type="EMBL" id="JAH26313.1"/>
    </source>
</evidence>
<protein>
    <submittedName>
        <fullName evidence="1">Uncharacterized protein</fullName>
    </submittedName>
</protein>
<sequence>MKSQCSVSENTNKIVRLYNAICIHTFIH</sequence>
<name>A0A0E9RDB5_ANGAN</name>
<reference evidence="1" key="2">
    <citation type="journal article" date="2015" name="Fish Shellfish Immunol.">
        <title>Early steps in the European eel (Anguilla anguilla)-Vibrio vulnificus interaction in the gills: Role of the RtxA13 toxin.</title>
        <authorList>
            <person name="Callol A."/>
            <person name="Pajuelo D."/>
            <person name="Ebbesson L."/>
            <person name="Teles M."/>
            <person name="MacKenzie S."/>
            <person name="Amaro C."/>
        </authorList>
    </citation>
    <scope>NUCLEOTIDE SEQUENCE</scope>
</reference>
<organism evidence="1">
    <name type="scientific">Anguilla anguilla</name>
    <name type="common">European freshwater eel</name>
    <name type="synonym">Muraena anguilla</name>
    <dbReference type="NCBI Taxonomy" id="7936"/>
    <lineage>
        <taxon>Eukaryota</taxon>
        <taxon>Metazoa</taxon>
        <taxon>Chordata</taxon>
        <taxon>Craniata</taxon>
        <taxon>Vertebrata</taxon>
        <taxon>Euteleostomi</taxon>
        <taxon>Actinopterygii</taxon>
        <taxon>Neopterygii</taxon>
        <taxon>Teleostei</taxon>
        <taxon>Anguilliformes</taxon>
        <taxon>Anguillidae</taxon>
        <taxon>Anguilla</taxon>
    </lineage>
</organism>
<dbReference type="AlphaFoldDB" id="A0A0E9RDB5"/>
<proteinExistence type="predicted"/>
<reference evidence="1" key="1">
    <citation type="submission" date="2014-11" db="EMBL/GenBank/DDBJ databases">
        <authorList>
            <person name="Amaro Gonzalez C."/>
        </authorList>
    </citation>
    <scope>NUCLEOTIDE SEQUENCE</scope>
</reference>
<dbReference type="EMBL" id="GBXM01082264">
    <property type="protein sequence ID" value="JAH26313.1"/>
    <property type="molecule type" value="Transcribed_RNA"/>
</dbReference>